<evidence type="ECO:0000313" key="2">
    <source>
        <dbReference type="EMBL" id="KAK0167088.1"/>
    </source>
</evidence>
<organism evidence="2 3">
    <name type="scientific">Microctonus hyperodae</name>
    <name type="common">Parasitoid wasp</name>
    <dbReference type="NCBI Taxonomy" id="165561"/>
    <lineage>
        <taxon>Eukaryota</taxon>
        <taxon>Metazoa</taxon>
        <taxon>Ecdysozoa</taxon>
        <taxon>Arthropoda</taxon>
        <taxon>Hexapoda</taxon>
        <taxon>Insecta</taxon>
        <taxon>Pterygota</taxon>
        <taxon>Neoptera</taxon>
        <taxon>Endopterygota</taxon>
        <taxon>Hymenoptera</taxon>
        <taxon>Apocrita</taxon>
        <taxon>Ichneumonoidea</taxon>
        <taxon>Braconidae</taxon>
        <taxon>Euphorinae</taxon>
        <taxon>Microctonus</taxon>
    </lineage>
</organism>
<dbReference type="InterPro" id="IPR009832">
    <property type="entry name" value="DUF1397"/>
</dbReference>
<sequence>MTCSTAIFIFIGLALCSYGNGQETTASDPAASIMEKVSEIANIPGLNETASNQVENAKNKIKEKCEKNGGSFDKLLTAKDEFETCLKGLIDINQLQDEIEKAKPHGELDSVFHKYCKKNVTLIKCMTEFISVMEPCLETEERQNIHTLPNVTQSFLNFICHKEGDRIALFIAAGGPECFKEKQLPIQNCFNNTYGGYVPSVDANGVAPSFESLPSLVFNLQQCNDAAKLQECVVKELEKCNDPTPGNMADALFTFVKNATPCHEILQGRVDAVIADDYEKELRSSASIFTSTYSIVLLVATVILKYV</sequence>
<evidence type="ECO:0000313" key="3">
    <source>
        <dbReference type="Proteomes" id="UP001168972"/>
    </source>
</evidence>
<evidence type="ECO:0008006" key="4">
    <source>
        <dbReference type="Google" id="ProtNLM"/>
    </source>
</evidence>
<protein>
    <recommendedName>
        <fullName evidence="4">27 kDa hemolymph protein</fullName>
    </recommendedName>
</protein>
<keyword evidence="3" id="KW-1185">Reference proteome</keyword>
<dbReference type="AlphaFoldDB" id="A0AA39FCL3"/>
<feature type="chain" id="PRO_5041420163" description="27 kDa hemolymph protein" evidence="1">
    <location>
        <begin position="22"/>
        <end position="307"/>
    </location>
</feature>
<dbReference type="Proteomes" id="UP001168972">
    <property type="component" value="Unassembled WGS sequence"/>
</dbReference>
<evidence type="ECO:0000256" key="1">
    <source>
        <dbReference type="SAM" id="SignalP"/>
    </source>
</evidence>
<proteinExistence type="predicted"/>
<gene>
    <name evidence="2" type="ORF">PV327_004531</name>
</gene>
<feature type="signal peptide" evidence="1">
    <location>
        <begin position="1"/>
        <end position="21"/>
    </location>
</feature>
<accession>A0AA39FCL3</accession>
<dbReference type="Pfam" id="PF07165">
    <property type="entry name" value="DUF1397"/>
    <property type="match status" value="1"/>
</dbReference>
<dbReference type="EMBL" id="JAQQBR010001832">
    <property type="protein sequence ID" value="KAK0167088.1"/>
    <property type="molecule type" value="Genomic_DNA"/>
</dbReference>
<keyword evidence="1" id="KW-0732">Signal</keyword>
<name>A0AA39FCL3_MICHY</name>
<dbReference type="PANTHER" id="PTHR20997">
    <property type="entry name" value="EG:BACR42I17.2 PROTEIN-RELATED"/>
    <property type="match status" value="1"/>
</dbReference>
<reference evidence="2" key="2">
    <citation type="submission" date="2023-03" db="EMBL/GenBank/DDBJ databases">
        <authorList>
            <person name="Inwood S.N."/>
            <person name="Skelly J.G."/>
            <person name="Guhlin J."/>
            <person name="Harrop T.W.R."/>
            <person name="Goldson S.G."/>
            <person name="Dearden P.K."/>
        </authorList>
    </citation>
    <scope>NUCLEOTIDE SEQUENCE</scope>
    <source>
        <strain evidence="2">Lincoln</strain>
        <tissue evidence="2">Whole body</tissue>
    </source>
</reference>
<dbReference type="PANTHER" id="PTHR20997:SF2">
    <property type="entry name" value="EG:BACR42I17.2 PROTEIN-RELATED"/>
    <property type="match status" value="1"/>
</dbReference>
<comment type="caution">
    <text evidence="2">The sequence shown here is derived from an EMBL/GenBank/DDBJ whole genome shotgun (WGS) entry which is preliminary data.</text>
</comment>
<reference evidence="2" key="1">
    <citation type="journal article" date="2023" name="bioRxiv">
        <title>Scaffold-level genome assemblies of two parasitoid biocontrol wasps reveal the parthenogenesis mechanism and an associated novel virus.</title>
        <authorList>
            <person name="Inwood S."/>
            <person name="Skelly J."/>
            <person name="Guhlin J."/>
            <person name="Harrop T."/>
            <person name="Goldson S."/>
            <person name="Dearden P."/>
        </authorList>
    </citation>
    <scope>NUCLEOTIDE SEQUENCE</scope>
    <source>
        <strain evidence="2">Lincoln</strain>
        <tissue evidence="2">Whole body</tissue>
    </source>
</reference>